<dbReference type="GeneID" id="101702348"/>
<organism evidence="2">
    <name type="scientific">Heterocephalus glaber</name>
    <name type="common">Naked mole rat</name>
    <dbReference type="NCBI Taxonomy" id="10181"/>
    <lineage>
        <taxon>Eukaryota</taxon>
        <taxon>Metazoa</taxon>
        <taxon>Chordata</taxon>
        <taxon>Craniata</taxon>
        <taxon>Vertebrata</taxon>
        <taxon>Euteleostomi</taxon>
        <taxon>Mammalia</taxon>
        <taxon>Eutheria</taxon>
        <taxon>Euarchontoglires</taxon>
        <taxon>Glires</taxon>
        <taxon>Rodentia</taxon>
        <taxon>Hystricomorpha</taxon>
        <taxon>Bathyergidae</taxon>
        <taxon>Heterocephalus</taxon>
    </lineage>
</organism>
<name>A0A0P6JTY0_HETGA</name>
<protein>
    <submittedName>
        <fullName evidence="4">Transcription elongation factor A protein-like 9</fullName>
    </submittedName>
    <submittedName>
        <fullName evidence="2">WW domain-binding protein 5</fullName>
    </submittedName>
</protein>
<feature type="region of interest" description="Disordered" evidence="1">
    <location>
        <begin position="1"/>
        <end position="43"/>
    </location>
</feature>
<dbReference type="AlphaFoldDB" id="A0A0P6JTY0"/>
<evidence type="ECO:0000313" key="2">
    <source>
        <dbReference type="EMBL" id="JAN97335.1"/>
    </source>
</evidence>
<evidence type="ECO:0000313" key="4">
    <source>
        <dbReference type="RefSeq" id="XP_004875154.1"/>
    </source>
</evidence>
<accession>A0A0P6JTY0</accession>
<dbReference type="CTD" id="51186"/>
<dbReference type="InterPro" id="IPR021156">
    <property type="entry name" value="TF_A-like/BEX"/>
</dbReference>
<evidence type="ECO:0000313" key="3">
    <source>
        <dbReference type="Proteomes" id="UP000694906"/>
    </source>
</evidence>
<dbReference type="Proteomes" id="UP000694906">
    <property type="component" value="Unplaced"/>
</dbReference>
<sequence length="103" mass="12728">MKSCQKIEEKPENENEPKFEEEPKPEEKPEEDKEPEEENAEKTFRERLIQSIQEFKEDIHNRHLSSEDKFREVDEIDEIRRVRNKLTVMRWKVNRSHPYPYLM</sequence>
<gene>
    <name evidence="2" type="primary">WBP5</name>
    <name evidence="4" type="synonym">Tceal9</name>
</gene>
<evidence type="ECO:0000256" key="1">
    <source>
        <dbReference type="SAM" id="MobiDB-lite"/>
    </source>
</evidence>
<dbReference type="Bgee" id="ENSHGLG00000000687">
    <property type="expression patterns" value="Expressed in pituitary gland and 10 other cell types or tissues"/>
</dbReference>
<dbReference type="EMBL" id="GEBF01006297">
    <property type="protein sequence ID" value="JAN97335.1"/>
    <property type="molecule type" value="Transcribed_RNA"/>
</dbReference>
<dbReference type="OrthoDB" id="9836048at2759"/>
<reference evidence="2" key="1">
    <citation type="submission" date="2015-10" db="EMBL/GenBank/DDBJ databases">
        <title>FRAMA: From RNA-seq data to annotated mRNA assemblies.</title>
        <authorList>
            <person name="Bens M."/>
            <person name="Sahm A."/>
            <person name="Jahn N."/>
            <person name="Morhart M."/>
            <person name="Holtze S."/>
            <person name="Hildebrandt T.B."/>
            <person name="Platzer M."/>
            <person name="Szafranski K."/>
        </authorList>
    </citation>
    <scope>NUCLEOTIDE SEQUENCE</scope>
    <source>
        <tissue evidence="2">Kidney</tissue>
    </source>
</reference>
<keyword evidence="3" id="KW-1185">Reference proteome</keyword>
<feature type="compositionally biased region" description="Basic and acidic residues" evidence="1">
    <location>
        <begin position="1"/>
        <end position="31"/>
    </location>
</feature>
<dbReference type="RefSeq" id="XP_004875154.1">
    <property type="nucleotide sequence ID" value="XM_004875097.3"/>
</dbReference>
<dbReference type="KEGG" id="hgl:101702348"/>
<dbReference type="Pfam" id="PF04538">
    <property type="entry name" value="BEX"/>
    <property type="match status" value="1"/>
</dbReference>
<reference evidence="4" key="2">
    <citation type="submission" date="2025-04" db="UniProtKB">
        <authorList>
            <consortium name="RefSeq"/>
        </authorList>
    </citation>
    <scope>IDENTIFICATION</scope>
</reference>
<proteinExistence type="predicted"/>